<gene>
    <name evidence="2" type="ORF">A3D06_00850</name>
</gene>
<dbReference type="InterPro" id="IPR011051">
    <property type="entry name" value="RmlC_Cupin_sf"/>
</dbReference>
<protein>
    <recommendedName>
        <fullName evidence="1">Cupin type-2 domain-containing protein</fullName>
    </recommendedName>
</protein>
<dbReference type="Gene3D" id="2.60.120.10">
    <property type="entry name" value="Jelly Rolls"/>
    <property type="match status" value="1"/>
</dbReference>
<dbReference type="InterPro" id="IPR014710">
    <property type="entry name" value="RmlC-like_jellyroll"/>
</dbReference>
<comment type="caution">
    <text evidence="2">The sequence shown here is derived from an EMBL/GenBank/DDBJ whole genome shotgun (WGS) entry which is preliminary data.</text>
</comment>
<dbReference type="InterPro" id="IPR013096">
    <property type="entry name" value="Cupin_2"/>
</dbReference>
<reference evidence="2 3" key="1">
    <citation type="journal article" date="2016" name="Nat. Commun.">
        <title>Thousands of microbial genomes shed light on interconnected biogeochemical processes in an aquifer system.</title>
        <authorList>
            <person name="Anantharaman K."/>
            <person name="Brown C.T."/>
            <person name="Hug L.A."/>
            <person name="Sharon I."/>
            <person name="Castelle C.J."/>
            <person name="Probst A.J."/>
            <person name="Thomas B.C."/>
            <person name="Singh A."/>
            <person name="Wilkins M.J."/>
            <person name="Karaoz U."/>
            <person name="Brodie E.L."/>
            <person name="Williams K.H."/>
            <person name="Hubbard S.S."/>
            <person name="Banfield J.F."/>
        </authorList>
    </citation>
    <scope>NUCLEOTIDE SEQUENCE [LARGE SCALE GENOMIC DNA]</scope>
</reference>
<dbReference type="EMBL" id="MFZS01000009">
    <property type="protein sequence ID" value="OGK29257.1"/>
    <property type="molecule type" value="Genomic_DNA"/>
</dbReference>
<evidence type="ECO:0000313" key="3">
    <source>
        <dbReference type="Proteomes" id="UP000177027"/>
    </source>
</evidence>
<accession>A0A1F7HD96</accession>
<dbReference type="SUPFAM" id="SSF51182">
    <property type="entry name" value="RmlC-like cupins"/>
    <property type="match status" value="1"/>
</dbReference>
<dbReference type="Proteomes" id="UP000177027">
    <property type="component" value="Unassembled WGS sequence"/>
</dbReference>
<proteinExistence type="predicted"/>
<evidence type="ECO:0000259" key="1">
    <source>
        <dbReference type="Pfam" id="PF07883"/>
    </source>
</evidence>
<sequence length="99" mass="11386">MPVCIAREYDLSDKDINAAVIELSGRYPDKGRVVNEKCKEIVYVIEGTGKLVIENEELLLEEGDMTMIRPGQKYFFEGNLRFLTPCTPAWHPEQHKMVK</sequence>
<organism evidence="2 3">
    <name type="scientific">Candidatus Roizmanbacteria bacterium RIFCSPHIGHO2_02_FULL_40_9</name>
    <dbReference type="NCBI Taxonomy" id="1802042"/>
    <lineage>
        <taxon>Bacteria</taxon>
        <taxon>Candidatus Roizmaniibacteriota</taxon>
    </lineage>
</organism>
<feature type="domain" description="Cupin type-2" evidence="1">
    <location>
        <begin position="37"/>
        <end position="75"/>
    </location>
</feature>
<evidence type="ECO:0000313" key="2">
    <source>
        <dbReference type="EMBL" id="OGK29257.1"/>
    </source>
</evidence>
<dbReference type="AlphaFoldDB" id="A0A1F7HD96"/>
<name>A0A1F7HD96_9BACT</name>
<dbReference type="Pfam" id="PF07883">
    <property type="entry name" value="Cupin_2"/>
    <property type="match status" value="1"/>
</dbReference>